<organism evidence="13 14">
    <name type="scientific">Ditylenchus dipsaci</name>
    <dbReference type="NCBI Taxonomy" id="166011"/>
    <lineage>
        <taxon>Eukaryota</taxon>
        <taxon>Metazoa</taxon>
        <taxon>Ecdysozoa</taxon>
        <taxon>Nematoda</taxon>
        <taxon>Chromadorea</taxon>
        <taxon>Rhabditida</taxon>
        <taxon>Tylenchina</taxon>
        <taxon>Tylenchomorpha</taxon>
        <taxon>Sphaerularioidea</taxon>
        <taxon>Anguinidae</taxon>
        <taxon>Anguininae</taxon>
        <taxon>Ditylenchus</taxon>
    </lineage>
</organism>
<feature type="region of interest" description="Disordered" evidence="10">
    <location>
        <begin position="255"/>
        <end position="283"/>
    </location>
</feature>
<evidence type="ECO:0000259" key="12">
    <source>
        <dbReference type="SMART" id="SM00892"/>
    </source>
</evidence>
<dbReference type="GO" id="GO:0004521">
    <property type="term" value="F:RNA endonuclease activity"/>
    <property type="evidence" value="ECO:0007669"/>
    <property type="project" value="TreeGrafter"/>
</dbReference>
<sequence>MVVEHLTPDRLVYDPSVGRSKSTFKPDTSIHTFFQSQNSDYLRSGYDRGHLAAAGNHRKSRNSIDQTFFLTNMSPHVGRGFNRDKWNDVEIHVRRLAKKNRNVYICTGPLYLPQKKSDGNFYTFPKSILCSMINYFNRFRHYLTDTAPLSSSNAETEEEEDEMLPARRRDAESGSKSKSSSSYRTPSSTTPKLKRSETERPYKPAPKTSTQSNAMESSEESSKEESSTARLSRRSSVLGDLFALFRRSSSFGLGGRYPAQGYRDHDYDSDDSEDEERQQEMSKEKLLQKIRQNKEIIGKVRMQPWAMKRKRRTLKVAQRQVKHQEARVSKWHLYKVLALAKECINLFDSVGGQDQKNRKSFWVCCFFILYFSSLDPRSEHHHDCHNHLFIIIPEWLADSQATKFRFNRTQHHKLIPKKTCHMFLSSM</sequence>
<evidence type="ECO:0000256" key="7">
    <source>
        <dbReference type="ARBA" id="ARBA00022842"/>
    </source>
</evidence>
<dbReference type="SUPFAM" id="SSF54060">
    <property type="entry name" value="His-Me finger endonucleases"/>
    <property type="match status" value="1"/>
</dbReference>
<feature type="region of interest" description="Disordered" evidence="10">
    <location>
        <begin position="149"/>
        <end position="232"/>
    </location>
</feature>
<dbReference type="GO" id="GO:0006309">
    <property type="term" value="P:apoptotic DNA fragmentation"/>
    <property type="evidence" value="ECO:0007669"/>
    <property type="project" value="TreeGrafter"/>
</dbReference>
<evidence type="ECO:0000256" key="6">
    <source>
        <dbReference type="ARBA" id="ARBA00022801"/>
    </source>
</evidence>
<protein>
    <submittedName>
        <fullName evidence="14">Endonuclease</fullName>
    </submittedName>
</protein>
<dbReference type="GO" id="GO:0003676">
    <property type="term" value="F:nucleic acid binding"/>
    <property type="evidence" value="ECO:0007669"/>
    <property type="project" value="InterPro"/>
</dbReference>
<evidence type="ECO:0000256" key="1">
    <source>
        <dbReference type="ARBA" id="ARBA00001946"/>
    </source>
</evidence>
<proteinExistence type="inferred from homology"/>
<keyword evidence="3" id="KW-0540">Nuclease</keyword>
<accession>A0A915EHF3</accession>
<keyword evidence="7" id="KW-0460">Magnesium</keyword>
<evidence type="ECO:0000313" key="13">
    <source>
        <dbReference type="Proteomes" id="UP000887574"/>
    </source>
</evidence>
<feature type="binding site" evidence="9">
    <location>
        <position position="82"/>
    </location>
    <ligand>
        <name>Mg(2+)</name>
        <dbReference type="ChEBI" id="CHEBI:18420"/>
        <note>catalytic</note>
    </ligand>
</feature>
<dbReference type="InterPro" id="IPR001604">
    <property type="entry name" value="Endo_G_ENPP1-like_dom"/>
</dbReference>
<dbReference type="PROSITE" id="PS01070">
    <property type="entry name" value="NUCLEASE_NON_SPEC"/>
    <property type="match status" value="1"/>
</dbReference>
<dbReference type="InterPro" id="IPR044929">
    <property type="entry name" value="DNA/RNA_non-sp_Endonuclease_sf"/>
</dbReference>
<dbReference type="InterPro" id="IPR040255">
    <property type="entry name" value="Non-specific_endonuclease"/>
</dbReference>
<dbReference type="GO" id="GO:0000014">
    <property type="term" value="F:single-stranded DNA endodeoxyribonuclease activity"/>
    <property type="evidence" value="ECO:0007669"/>
    <property type="project" value="TreeGrafter"/>
</dbReference>
<keyword evidence="13" id="KW-1185">Reference proteome</keyword>
<dbReference type="SMART" id="SM00892">
    <property type="entry name" value="Endonuclease_NS"/>
    <property type="match status" value="1"/>
</dbReference>
<feature type="compositionally biased region" description="Low complexity" evidence="10">
    <location>
        <begin position="176"/>
        <end position="191"/>
    </location>
</feature>
<evidence type="ECO:0000259" key="11">
    <source>
        <dbReference type="SMART" id="SM00477"/>
    </source>
</evidence>
<dbReference type="AlphaFoldDB" id="A0A915EHF3"/>
<keyword evidence="5" id="KW-0255">Endonuclease</keyword>
<dbReference type="GO" id="GO:0046872">
    <property type="term" value="F:metal ion binding"/>
    <property type="evidence" value="ECO:0007669"/>
    <property type="project" value="UniProtKB-KW"/>
</dbReference>
<feature type="compositionally biased region" description="Basic and acidic residues" evidence="10">
    <location>
        <begin position="164"/>
        <end position="175"/>
    </location>
</feature>
<keyword evidence="4 9" id="KW-0479">Metal-binding</keyword>
<evidence type="ECO:0000256" key="3">
    <source>
        <dbReference type="ARBA" id="ARBA00022722"/>
    </source>
</evidence>
<dbReference type="InterPro" id="IPR018524">
    <property type="entry name" value="DNA/RNA_endonuclease_AS"/>
</dbReference>
<dbReference type="WBParaSite" id="jg607">
    <property type="protein sequence ID" value="jg607"/>
    <property type="gene ID" value="jg607"/>
</dbReference>
<dbReference type="InterPro" id="IPR044925">
    <property type="entry name" value="His-Me_finger_sf"/>
</dbReference>
<comment type="similarity">
    <text evidence="2">Belongs to the DNA/RNA non-specific endonuclease family.</text>
</comment>
<evidence type="ECO:0000256" key="2">
    <source>
        <dbReference type="ARBA" id="ARBA00010052"/>
    </source>
</evidence>
<reference evidence="14" key="1">
    <citation type="submission" date="2022-11" db="UniProtKB">
        <authorList>
            <consortium name="WormBaseParasite"/>
        </authorList>
    </citation>
    <scope>IDENTIFICATION</scope>
</reference>
<feature type="active site" description="Proton acceptor" evidence="8">
    <location>
        <position position="50"/>
    </location>
</feature>
<evidence type="ECO:0000256" key="9">
    <source>
        <dbReference type="PIRSR" id="PIRSR640255-2"/>
    </source>
</evidence>
<dbReference type="PANTHER" id="PTHR13966:SF5">
    <property type="entry name" value="ENDONUCLEASE G, MITOCHONDRIAL"/>
    <property type="match status" value="1"/>
</dbReference>
<dbReference type="InterPro" id="IPR020821">
    <property type="entry name" value="ENPP1-3/EXOG-like_nuc-like"/>
</dbReference>
<feature type="domain" description="DNA/RNA non-specific endonuclease/pyrophosphatase/phosphodiesterase" evidence="12">
    <location>
        <begin position="2"/>
        <end position="192"/>
    </location>
</feature>
<evidence type="ECO:0000313" key="14">
    <source>
        <dbReference type="WBParaSite" id="jg607"/>
    </source>
</evidence>
<dbReference type="GO" id="GO:0005743">
    <property type="term" value="C:mitochondrial inner membrane"/>
    <property type="evidence" value="ECO:0007669"/>
    <property type="project" value="TreeGrafter"/>
</dbReference>
<comment type="cofactor">
    <cofactor evidence="1">
        <name>Mg(2+)</name>
        <dbReference type="ChEBI" id="CHEBI:18420"/>
    </cofactor>
</comment>
<feature type="compositionally biased region" description="Acidic residues" evidence="10">
    <location>
        <begin position="267"/>
        <end position="277"/>
    </location>
</feature>
<evidence type="ECO:0000256" key="4">
    <source>
        <dbReference type="ARBA" id="ARBA00022723"/>
    </source>
</evidence>
<dbReference type="Proteomes" id="UP000887574">
    <property type="component" value="Unplaced"/>
</dbReference>
<evidence type="ECO:0000256" key="5">
    <source>
        <dbReference type="ARBA" id="ARBA00022759"/>
    </source>
</evidence>
<dbReference type="Gene3D" id="3.40.570.10">
    <property type="entry name" value="Extracellular Endonuclease, subunit A"/>
    <property type="match status" value="1"/>
</dbReference>
<evidence type="ECO:0000256" key="10">
    <source>
        <dbReference type="SAM" id="MobiDB-lite"/>
    </source>
</evidence>
<dbReference type="PANTHER" id="PTHR13966">
    <property type="entry name" value="ENDONUCLEASE RELATED"/>
    <property type="match status" value="1"/>
</dbReference>
<feature type="domain" description="ENPP1-3/EXOG-like endonuclease/phosphodiesterase" evidence="11">
    <location>
        <begin position="2"/>
        <end position="182"/>
    </location>
</feature>
<dbReference type="SMART" id="SM00477">
    <property type="entry name" value="NUC"/>
    <property type="match status" value="1"/>
</dbReference>
<name>A0A915EHF3_9BILA</name>
<dbReference type="GO" id="GO:0005634">
    <property type="term" value="C:nucleus"/>
    <property type="evidence" value="ECO:0007669"/>
    <property type="project" value="TreeGrafter"/>
</dbReference>
<dbReference type="Pfam" id="PF01223">
    <property type="entry name" value="Endonuclease_NS"/>
    <property type="match status" value="1"/>
</dbReference>
<evidence type="ECO:0000256" key="8">
    <source>
        <dbReference type="PIRSR" id="PIRSR640255-1"/>
    </source>
</evidence>
<keyword evidence="6" id="KW-0378">Hydrolase</keyword>